<accession>C1HED2</accession>
<protein>
    <recommendedName>
        <fullName evidence="1">F-box domain-containing protein</fullName>
    </recommendedName>
</protein>
<dbReference type="InterPro" id="IPR001810">
    <property type="entry name" value="F-box_dom"/>
</dbReference>
<proteinExistence type="predicted"/>
<dbReference type="HOGENOM" id="CLU_1971215_0_0_1"/>
<evidence type="ECO:0000313" key="3">
    <source>
        <dbReference type="Proteomes" id="UP000002059"/>
    </source>
</evidence>
<dbReference type="SUPFAM" id="SSF81383">
    <property type="entry name" value="F-box domain"/>
    <property type="match status" value="1"/>
</dbReference>
<keyword evidence="3" id="KW-1185">Reference proteome</keyword>
<dbReference type="VEuPathDB" id="FungiDB:PAAG_09121"/>
<dbReference type="PROSITE" id="PS50181">
    <property type="entry name" value="FBOX"/>
    <property type="match status" value="1"/>
</dbReference>
<dbReference type="Proteomes" id="UP000002059">
    <property type="component" value="Partially assembled WGS sequence"/>
</dbReference>
<reference evidence="2 3" key="1">
    <citation type="journal article" date="2011" name="PLoS Genet.">
        <title>Comparative genomic analysis of human fungal pathogens causing paracoccidioidomycosis.</title>
        <authorList>
            <person name="Desjardins C.A."/>
            <person name="Champion M.D."/>
            <person name="Holder J.W."/>
            <person name="Muszewska A."/>
            <person name="Goldberg J."/>
            <person name="Bailao A.M."/>
            <person name="Brigido M.M."/>
            <person name="Ferreira M.E."/>
            <person name="Garcia A.M."/>
            <person name="Grynberg M."/>
            <person name="Gujja S."/>
            <person name="Heiman D.I."/>
            <person name="Henn M.R."/>
            <person name="Kodira C.D."/>
            <person name="Leon-Narvaez H."/>
            <person name="Longo L.V."/>
            <person name="Ma L.J."/>
            <person name="Malavazi I."/>
            <person name="Matsuo A.L."/>
            <person name="Morais F.V."/>
            <person name="Pereira M."/>
            <person name="Rodriguez-Brito S."/>
            <person name="Sakthikumar S."/>
            <person name="Salem-Izacc S.M."/>
            <person name="Sykes S.M."/>
            <person name="Teixeira M.M."/>
            <person name="Vallejo M.C."/>
            <person name="Walter M.E."/>
            <person name="Yandava C."/>
            <person name="Young S."/>
            <person name="Zeng Q."/>
            <person name="Zucker J."/>
            <person name="Felipe M.S."/>
            <person name="Goldman G.H."/>
            <person name="Haas B.J."/>
            <person name="McEwen J.G."/>
            <person name="Nino-Vega G."/>
            <person name="Puccia R."/>
            <person name="San-Blas G."/>
            <person name="Soares C.M."/>
            <person name="Birren B.W."/>
            <person name="Cuomo C.A."/>
        </authorList>
    </citation>
    <scope>NUCLEOTIDE SEQUENCE [LARGE SCALE GENOMIC DNA]</scope>
    <source>
        <strain evidence="3">ATCC MYA-826 / Pb01</strain>
    </source>
</reference>
<dbReference type="CDD" id="cd09917">
    <property type="entry name" value="F-box_SF"/>
    <property type="match status" value="1"/>
</dbReference>
<dbReference type="RefSeq" id="XP_002788964.1">
    <property type="nucleotide sequence ID" value="XM_002788918.1"/>
</dbReference>
<organism evidence="2 3">
    <name type="scientific">Paracoccidioides lutzii (strain ATCC MYA-826 / Pb01)</name>
    <name type="common">Paracoccidioides brasiliensis</name>
    <dbReference type="NCBI Taxonomy" id="502779"/>
    <lineage>
        <taxon>Eukaryota</taxon>
        <taxon>Fungi</taxon>
        <taxon>Dikarya</taxon>
        <taxon>Ascomycota</taxon>
        <taxon>Pezizomycotina</taxon>
        <taxon>Eurotiomycetes</taxon>
        <taxon>Eurotiomycetidae</taxon>
        <taxon>Onygenales</taxon>
        <taxon>Ajellomycetaceae</taxon>
        <taxon>Paracoccidioides</taxon>
    </lineage>
</organism>
<dbReference type="GeneID" id="9092177"/>
<evidence type="ECO:0000313" key="2">
    <source>
        <dbReference type="EMBL" id="EEH41741.1"/>
    </source>
</evidence>
<dbReference type="STRING" id="502779.C1HED2"/>
<feature type="domain" description="F-box" evidence="1">
    <location>
        <begin position="2"/>
        <end position="55"/>
    </location>
</feature>
<evidence type="ECO:0000259" key="1">
    <source>
        <dbReference type="PROSITE" id="PS50181"/>
    </source>
</evidence>
<gene>
    <name evidence="2" type="ORF">PAAG_09121</name>
</gene>
<name>C1HED2_PARBA</name>
<dbReference type="AlphaFoldDB" id="C1HED2"/>
<dbReference type="InterPro" id="IPR036047">
    <property type="entry name" value="F-box-like_dom_sf"/>
</dbReference>
<dbReference type="KEGG" id="pbl:PAAG_09121"/>
<sequence>MSNLLAILPLEIMNEIASYLKLLDFISFAHTARLFYNIVIPRIHRGAVKHIFPEMKVIYIGPPMGSRFFEAEQTVLEWAAGKGFARLADSILGLALKGRFAYLNYRHALKLAAQRGLRPTVELLFEK</sequence>
<dbReference type="EMBL" id="KN294087">
    <property type="protein sequence ID" value="EEH41741.1"/>
    <property type="molecule type" value="Genomic_DNA"/>
</dbReference>
<dbReference type="OrthoDB" id="341259at2759"/>